<dbReference type="Proteomes" id="UP000285469">
    <property type="component" value="Unassembled WGS sequence"/>
</dbReference>
<name>A0A3E4HGX8_PHOVU</name>
<gene>
    <name evidence="4" type="ORF">DWV70_17860</name>
    <name evidence="3" type="ORF">DXC44_19570</name>
    <name evidence="1" type="ORF">F9Z94_05680</name>
    <name evidence="2" type="ORF">GAY98_19760</name>
</gene>
<reference evidence="2 8" key="2">
    <citation type="journal article" date="2019" name="Nat. Med.">
        <title>A library of human gut bacterial isolates paired with longitudinal multiomics data enables mechanistic microbiome research.</title>
        <authorList>
            <person name="Poyet M."/>
            <person name="Groussin M."/>
            <person name="Gibbons S.M."/>
            <person name="Avila-Pacheco J."/>
            <person name="Jiang X."/>
            <person name="Kearney S.M."/>
            <person name="Perrotta A.R."/>
            <person name="Berdy B."/>
            <person name="Zhao S."/>
            <person name="Lieberman T.D."/>
            <person name="Swanson P.K."/>
            <person name="Smith M."/>
            <person name="Roesemann S."/>
            <person name="Alexander J.E."/>
            <person name="Rich S.A."/>
            <person name="Livny J."/>
            <person name="Vlamakis H."/>
            <person name="Clish C."/>
            <person name="Bullock K."/>
            <person name="Deik A."/>
            <person name="Scott J."/>
            <person name="Pierce K.A."/>
            <person name="Xavier R.J."/>
            <person name="Alm E.J."/>
        </authorList>
    </citation>
    <scope>NUCLEOTIDE SEQUENCE [LARGE SCALE GENOMIC DNA]</scope>
    <source>
        <strain evidence="2 8">BIOML-A122</strain>
    </source>
</reference>
<evidence type="ECO:0000313" key="3">
    <source>
        <dbReference type="EMBL" id="RGL81603.1"/>
    </source>
</evidence>
<evidence type="ECO:0000313" key="5">
    <source>
        <dbReference type="Proteomes" id="UP000261278"/>
    </source>
</evidence>
<sequence length="420" mass="49118">MNMITPSKEQSKRSAAHIFAAFQYQWDYFVLQLLATNDDTITVSFELLDDVDKQTGECITLYQIKHSVQKNAKNETINLSNRDTDLWKTISIWMEFIDEQPDVLASHKFVLVTNKAIEDNAFVNALGKFRENRSIDELKSALISIQGSERVNKDKTDITKKKSADISEIITKLLSKSYLSEFCARISVSETSDMLKDEVKRYMDNRFCLNKNRVEWVYDQLMNRLRDDSVENIENNIPISYTGAIFKERYQSIIDIGRQKIHFRTNYSFSEFNGNPRDLLFMKQLFSIGDTKEDELDRMVELTTRWLCFNNNLQEHFNNKALLHEDVDSLTKNVVSSWDNYHRSKHRRITSASTDDELCEAGCNTVDEMRKERFSLAETPLEQFLSEGCIYYYSNSPTDIIPELPLIGWHHNWKDKFKKS</sequence>
<evidence type="ECO:0000313" key="4">
    <source>
        <dbReference type="EMBL" id="RGW45508.1"/>
    </source>
</evidence>
<dbReference type="EMBL" id="WCIF01000005">
    <property type="protein sequence ID" value="KAB5439545.1"/>
    <property type="molecule type" value="Genomic_DNA"/>
</dbReference>
<evidence type="ECO:0000313" key="7">
    <source>
        <dbReference type="Proteomes" id="UP000462885"/>
    </source>
</evidence>
<organism evidence="3 5">
    <name type="scientific">Phocaeicola vulgatus</name>
    <name type="common">Bacteroides vulgatus</name>
    <dbReference type="NCBI Taxonomy" id="821"/>
    <lineage>
        <taxon>Bacteria</taxon>
        <taxon>Pseudomonadati</taxon>
        <taxon>Bacteroidota</taxon>
        <taxon>Bacteroidia</taxon>
        <taxon>Bacteroidales</taxon>
        <taxon>Bacteroidaceae</taxon>
        <taxon>Phocaeicola</taxon>
    </lineage>
</organism>
<proteinExistence type="predicted"/>
<protein>
    <submittedName>
        <fullName evidence="3">DUF4297 domain-containing protein</fullName>
    </submittedName>
</protein>
<dbReference type="AlphaFoldDB" id="A0A3E4HGX8"/>
<evidence type="ECO:0000313" key="8">
    <source>
        <dbReference type="Proteomes" id="UP000469427"/>
    </source>
</evidence>
<comment type="caution">
    <text evidence="3">The sequence shown here is derived from an EMBL/GenBank/DDBJ whole genome shotgun (WGS) entry which is preliminary data.</text>
</comment>
<dbReference type="EMBL" id="QSSN01000034">
    <property type="protein sequence ID" value="RGL81603.1"/>
    <property type="molecule type" value="Genomic_DNA"/>
</dbReference>
<accession>A0A3E4HGX8</accession>
<evidence type="ECO:0000313" key="6">
    <source>
        <dbReference type="Proteomes" id="UP000285469"/>
    </source>
</evidence>
<dbReference type="Proteomes" id="UP000261278">
    <property type="component" value="Unassembled WGS sequence"/>
</dbReference>
<dbReference type="EMBL" id="QSAI01000040">
    <property type="protein sequence ID" value="RGW45508.1"/>
    <property type="molecule type" value="Genomic_DNA"/>
</dbReference>
<reference evidence="5 6" key="1">
    <citation type="submission" date="2018-08" db="EMBL/GenBank/DDBJ databases">
        <title>A genome reference for cultivated species of the human gut microbiota.</title>
        <authorList>
            <person name="Zou Y."/>
            <person name="Xue W."/>
            <person name="Luo G."/>
        </authorList>
    </citation>
    <scope>NUCLEOTIDE SEQUENCE [LARGE SCALE GENOMIC DNA]</scope>
    <source>
        <strain evidence="4 6">AF12-25</strain>
        <strain evidence="3 5">TF05-18</strain>
    </source>
</reference>
<reference evidence="1 7" key="3">
    <citation type="submission" date="2019-10" db="EMBL/GenBank/DDBJ databases">
        <title>Genome Sequence and Assembly of iSURF_14.</title>
        <authorList>
            <person name="Wucher B.R."/>
            <person name="Ruoff K.L."/>
            <person name="Price C.E."/>
            <person name="Valls R.R."/>
            <person name="O'Toole G.A."/>
        </authorList>
    </citation>
    <scope>NUCLEOTIDE SEQUENCE [LARGE SCALE GENOMIC DNA]</scope>
    <source>
        <strain evidence="1 7">ANK132K_3B</strain>
    </source>
</reference>
<dbReference type="Proteomes" id="UP000469427">
    <property type="component" value="Unassembled WGS sequence"/>
</dbReference>
<dbReference type="EMBL" id="WDBI01000042">
    <property type="protein sequence ID" value="KAB6522983.1"/>
    <property type="molecule type" value="Genomic_DNA"/>
</dbReference>
<evidence type="ECO:0000313" key="2">
    <source>
        <dbReference type="EMBL" id="KAB6522983.1"/>
    </source>
</evidence>
<evidence type="ECO:0000313" key="1">
    <source>
        <dbReference type="EMBL" id="KAB5439545.1"/>
    </source>
</evidence>
<dbReference type="RefSeq" id="WP_057250087.1">
    <property type="nucleotide sequence ID" value="NZ_CAXKYE010000028.1"/>
</dbReference>
<dbReference type="Proteomes" id="UP000462885">
    <property type="component" value="Unassembled WGS sequence"/>
</dbReference>